<dbReference type="PANTHER" id="PTHR16932">
    <property type="entry name" value="INTERFERON ALPHA-INDUCIBLE PROTEIN 27"/>
    <property type="match status" value="1"/>
</dbReference>
<accession>A0A8H4QJZ7</accession>
<dbReference type="EMBL" id="JAAMPI010002518">
    <property type="protein sequence ID" value="KAF4612542.1"/>
    <property type="molecule type" value="Genomic_DNA"/>
</dbReference>
<evidence type="ECO:0000256" key="4">
    <source>
        <dbReference type="ARBA" id="ARBA00022989"/>
    </source>
</evidence>
<evidence type="ECO:0000256" key="3">
    <source>
        <dbReference type="ARBA" id="ARBA00022692"/>
    </source>
</evidence>
<proteinExistence type="inferred from homology"/>
<reference evidence="7 8" key="1">
    <citation type="submission" date="2020-03" db="EMBL/GenBank/DDBJ databases">
        <title>Draft Genome Sequence of Cudoniella acicularis.</title>
        <authorList>
            <person name="Buettner E."/>
            <person name="Kellner H."/>
        </authorList>
    </citation>
    <scope>NUCLEOTIDE SEQUENCE [LARGE SCALE GENOMIC DNA]</scope>
    <source>
        <strain evidence="7 8">DSM 108380</strain>
    </source>
</reference>
<name>A0A8H4QJZ7_9HELO</name>
<protein>
    <submittedName>
        <fullName evidence="7">Uncharacterized protein</fullName>
    </submittedName>
</protein>
<comment type="similarity">
    <text evidence="2">Belongs to the IFI6/IFI27 family.</text>
</comment>
<dbReference type="OrthoDB" id="3554478at2759"/>
<comment type="caution">
    <text evidence="7">The sequence shown here is derived from an EMBL/GenBank/DDBJ whole genome shotgun (WGS) entry which is preliminary data.</text>
</comment>
<gene>
    <name evidence="7" type="ORF">G7Y89_g15590</name>
</gene>
<dbReference type="PANTHER" id="PTHR16932:SF18">
    <property type="entry name" value="INTERFERON, ALPHA-INDUCIBLE PROTEIN 27-LIKE 2"/>
    <property type="match status" value="1"/>
</dbReference>
<keyword evidence="4 6" id="KW-1133">Transmembrane helix</keyword>
<dbReference type="Proteomes" id="UP000566819">
    <property type="component" value="Unassembled WGS sequence"/>
</dbReference>
<dbReference type="InterPro" id="IPR009311">
    <property type="entry name" value="IFI6/IFI27-like"/>
</dbReference>
<comment type="subcellular location">
    <subcellularLocation>
        <location evidence="1">Membrane</location>
        <topology evidence="1">Multi-pass membrane protein</topology>
    </subcellularLocation>
</comment>
<evidence type="ECO:0000256" key="6">
    <source>
        <dbReference type="SAM" id="Phobius"/>
    </source>
</evidence>
<keyword evidence="8" id="KW-1185">Reference proteome</keyword>
<feature type="transmembrane region" description="Helical" evidence="6">
    <location>
        <begin position="61"/>
        <end position="89"/>
    </location>
</feature>
<evidence type="ECO:0000313" key="7">
    <source>
        <dbReference type="EMBL" id="KAF4612542.1"/>
    </source>
</evidence>
<organism evidence="7 8">
    <name type="scientific">Cudoniella acicularis</name>
    <dbReference type="NCBI Taxonomy" id="354080"/>
    <lineage>
        <taxon>Eukaryota</taxon>
        <taxon>Fungi</taxon>
        <taxon>Dikarya</taxon>
        <taxon>Ascomycota</taxon>
        <taxon>Pezizomycotina</taxon>
        <taxon>Leotiomycetes</taxon>
        <taxon>Helotiales</taxon>
        <taxon>Tricladiaceae</taxon>
        <taxon>Cudoniella</taxon>
    </lineage>
</organism>
<dbReference type="Gene3D" id="6.10.110.10">
    <property type="match status" value="1"/>
</dbReference>
<keyword evidence="3 6" id="KW-0812">Transmembrane</keyword>
<evidence type="ECO:0000313" key="8">
    <source>
        <dbReference type="Proteomes" id="UP000566819"/>
    </source>
</evidence>
<dbReference type="GO" id="GO:0016020">
    <property type="term" value="C:membrane"/>
    <property type="evidence" value="ECO:0007669"/>
    <property type="project" value="UniProtKB-SubCell"/>
</dbReference>
<dbReference type="AlphaFoldDB" id="A0A8H4QJZ7"/>
<sequence length="149" mass="16102">MHHLLQTPLSLALNLTAQNTVTGTLFSNTKSFLTDVNTSSIWEWFTAHWDSFTAWLLQPHVLAIVMAWWITFTLVMTICMTLGFGPAGIVAGSIAAGFQSWMYGGFTPAGGLFATLTSVGMLGIAMPPFALIAALVATIVSVVVWAYMR</sequence>
<dbReference type="Pfam" id="PF06140">
    <property type="entry name" value="Ifi-6-16"/>
    <property type="match status" value="1"/>
</dbReference>
<keyword evidence="5 6" id="KW-0472">Membrane</keyword>
<evidence type="ECO:0000256" key="1">
    <source>
        <dbReference type="ARBA" id="ARBA00004141"/>
    </source>
</evidence>
<evidence type="ECO:0000256" key="2">
    <source>
        <dbReference type="ARBA" id="ARBA00007262"/>
    </source>
</evidence>
<evidence type="ECO:0000256" key="5">
    <source>
        <dbReference type="ARBA" id="ARBA00023136"/>
    </source>
</evidence>
<feature type="transmembrane region" description="Helical" evidence="6">
    <location>
        <begin position="129"/>
        <end position="148"/>
    </location>
</feature>
<dbReference type="InterPro" id="IPR038213">
    <property type="entry name" value="IFI6/IFI27-like_sf"/>
</dbReference>